<keyword evidence="3" id="KW-1185">Reference proteome</keyword>
<name>A0ABY5AKF3_9CYAN</name>
<dbReference type="Proteomes" id="UP001056708">
    <property type="component" value="Chromosome"/>
</dbReference>
<dbReference type="RefSeq" id="WP_252659884.1">
    <property type="nucleotide sequence ID" value="NZ_CP098611.1"/>
</dbReference>
<accession>A0ABY5AKF3</accession>
<evidence type="ECO:0000313" key="3">
    <source>
        <dbReference type="Proteomes" id="UP001056708"/>
    </source>
</evidence>
<evidence type="ECO:0000259" key="1">
    <source>
        <dbReference type="Pfam" id="PF26619"/>
    </source>
</evidence>
<organism evidence="2 3">
    <name type="scientific">Phormidium yuhuli AB48</name>
    <dbReference type="NCBI Taxonomy" id="2940671"/>
    <lineage>
        <taxon>Bacteria</taxon>
        <taxon>Bacillati</taxon>
        <taxon>Cyanobacteriota</taxon>
        <taxon>Cyanophyceae</taxon>
        <taxon>Oscillatoriophycideae</taxon>
        <taxon>Oscillatoriales</taxon>
        <taxon>Oscillatoriaceae</taxon>
        <taxon>Phormidium</taxon>
        <taxon>Phormidium yuhuli</taxon>
    </lineage>
</organism>
<evidence type="ECO:0000313" key="2">
    <source>
        <dbReference type="EMBL" id="USR89423.1"/>
    </source>
</evidence>
<protein>
    <recommendedName>
        <fullName evidence="1">Chaperone protein CcmS domain-containing protein</fullName>
    </recommendedName>
</protein>
<reference evidence="2" key="1">
    <citation type="submission" date="2022-06" db="EMBL/GenBank/DDBJ databases">
        <title>Genome sequence of Phormidium yuhuli AB48 isolated from an industrial photobioreactor environment.</title>
        <authorList>
            <person name="Qiu Y."/>
            <person name="Noonan A.J.C."/>
            <person name="Dofher K."/>
            <person name="Koch M."/>
            <person name="Kieft B."/>
            <person name="Lin X."/>
            <person name="Ziels R.M."/>
            <person name="Hallam S.J."/>
        </authorList>
    </citation>
    <scope>NUCLEOTIDE SEQUENCE</scope>
    <source>
        <strain evidence="2">AB48</strain>
    </source>
</reference>
<feature type="domain" description="Chaperone protein CcmS" evidence="1">
    <location>
        <begin position="9"/>
        <end position="139"/>
    </location>
</feature>
<dbReference type="EMBL" id="CP098611">
    <property type="protein sequence ID" value="USR89423.1"/>
    <property type="molecule type" value="Genomic_DNA"/>
</dbReference>
<sequence length="146" mass="16303">MESEISAAHAASHQWRKQLDEFVKANSQELAALAWGLHLQDPEGDSTLGIDVEPTPHFIICPRKALVTLNENVDNQLRVMMGVVENHNPEIEVLLLGVGRGQIQAIQYQPQLEPPQCFEEVGEDVETLLDRLEQQMQTAIDSPEQG</sequence>
<gene>
    <name evidence="2" type="ORF">NEA10_11015</name>
</gene>
<dbReference type="InterPro" id="IPR058587">
    <property type="entry name" value="CcmS"/>
</dbReference>
<dbReference type="Pfam" id="PF26619">
    <property type="entry name" value="CcmS"/>
    <property type="match status" value="1"/>
</dbReference>
<proteinExistence type="predicted"/>